<proteinExistence type="inferred from homology"/>
<dbReference type="RefSeq" id="WP_158862573.1">
    <property type="nucleotide sequence ID" value="NZ_CP046401.1"/>
</dbReference>
<keyword evidence="17" id="KW-1185">Reference proteome</keyword>
<dbReference type="GO" id="GO:0006298">
    <property type="term" value="P:mismatch repair"/>
    <property type="evidence" value="ECO:0007669"/>
    <property type="project" value="TreeGrafter"/>
</dbReference>
<evidence type="ECO:0000256" key="11">
    <source>
        <dbReference type="ARBA" id="ARBA00023014"/>
    </source>
</evidence>
<dbReference type="SUPFAM" id="SSF55811">
    <property type="entry name" value="Nudix"/>
    <property type="match status" value="1"/>
</dbReference>
<keyword evidence="13 14" id="KW-0326">Glycosidase</keyword>
<evidence type="ECO:0000313" key="17">
    <source>
        <dbReference type="Proteomes" id="UP000428260"/>
    </source>
</evidence>
<evidence type="ECO:0000256" key="14">
    <source>
        <dbReference type="RuleBase" id="RU365096"/>
    </source>
</evidence>
<dbReference type="Gene3D" id="1.10.340.30">
    <property type="entry name" value="Hypothetical protein, domain 2"/>
    <property type="match status" value="1"/>
</dbReference>
<dbReference type="GO" id="GO:0046872">
    <property type="term" value="F:metal ion binding"/>
    <property type="evidence" value="ECO:0007669"/>
    <property type="project" value="UniProtKB-UniRule"/>
</dbReference>
<dbReference type="EC" id="3.2.2.31" evidence="4 14"/>
<protein>
    <recommendedName>
        <fullName evidence="5 14">Adenine DNA glycosylase</fullName>
        <ecNumber evidence="4 14">3.2.2.31</ecNumber>
    </recommendedName>
</protein>
<evidence type="ECO:0000256" key="8">
    <source>
        <dbReference type="ARBA" id="ARBA00022763"/>
    </source>
</evidence>
<dbReference type="Pfam" id="PF14815">
    <property type="entry name" value="NUDIX_4"/>
    <property type="match status" value="1"/>
</dbReference>
<dbReference type="PANTHER" id="PTHR42944">
    <property type="entry name" value="ADENINE DNA GLYCOSYLASE"/>
    <property type="match status" value="1"/>
</dbReference>
<keyword evidence="10 14" id="KW-0408">Iron</keyword>
<keyword evidence="6" id="KW-0004">4Fe-4S</keyword>
<dbReference type="Pfam" id="PF00730">
    <property type="entry name" value="HhH-GPD"/>
    <property type="match status" value="1"/>
</dbReference>
<keyword evidence="11" id="KW-0411">Iron-sulfur</keyword>
<dbReference type="CDD" id="cd03431">
    <property type="entry name" value="NUDIX_DNA_Glycosylase_C-MutY"/>
    <property type="match status" value="1"/>
</dbReference>
<dbReference type="EMBL" id="CP046401">
    <property type="protein sequence ID" value="QGY42435.1"/>
    <property type="molecule type" value="Genomic_DNA"/>
</dbReference>
<comment type="function">
    <text evidence="2">Adenine glycosylase active on G-A mispairs. MutY also corrects error-prone DNA synthesis past GO lesions which are due to the oxidatively damaged form of guanine: 7,8-dihydro-8-oxoguanine (8-oxo-dGTP).</text>
</comment>
<dbReference type="InterPro" id="IPR011257">
    <property type="entry name" value="DNA_glycosylase"/>
</dbReference>
<dbReference type="Gene3D" id="3.90.79.10">
    <property type="entry name" value="Nucleoside Triphosphate Pyrophosphohydrolase"/>
    <property type="match status" value="1"/>
</dbReference>
<evidence type="ECO:0000256" key="1">
    <source>
        <dbReference type="ARBA" id="ARBA00000843"/>
    </source>
</evidence>
<dbReference type="SMART" id="SM00478">
    <property type="entry name" value="ENDO3c"/>
    <property type="match status" value="1"/>
</dbReference>
<comment type="similarity">
    <text evidence="3 14">Belongs to the Nth/MutY family.</text>
</comment>
<evidence type="ECO:0000256" key="4">
    <source>
        <dbReference type="ARBA" id="ARBA00012045"/>
    </source>
</evidence>
<dbReference type="GO" id="GO:0006284">
    <property type="term" value="P:base-excision repair"/>
    <property type="evidence" value="ECO:0007669"/>
    <property type="project" value="UniProtKB-UniRule"/>
</dbReference>
<dbReference type="PANTHER" id="PTHR42944:SF1">
    <property type="entry name" value="ADENINE DNA GLYCOSYLASE"/>
    <property type="match status" value="1"/>
</dbReference>
<comment type="cofactor">
    <cofactor evidence="14">
        <name>[4Fe-4S] cluster</name>
        <dbReference type="ChEBI" id="CHEBI:49883"/>
    </cofactor>
    <text evidence="14">Binds 1 [4Fe-4S] cluster.</text>
</comment>
<dbReference type="GO" id="GO:0000701">
    <property type="term" value="F:purine-specific mismatch base pair DNA N-glycosylase activity"/>
    <property type="evidence" value="ECO:0007669"/>
    <property type="project" value="UniProtKB-EC"/>
</dbReference>
<accession>A0A6I6JHT2</accession>
<dbReference type="GO" id="GO:0032357">
    <property type="term" value="F:oxidized purine DNA binding"/>
    <property type="evidence" value="ECO:0007669"/>
    <property type="project" value="TreeGrafter"/>
</dbReference>
<evidence type="ECO:0000313" key="16">
    <source>
        <dbReference type="EMBL" id="QGY42435.1"/>
    </source>
</evidence>
<feature type="domain" description="HhH-GPD" evidence="15">
    <location>
        <begin position="36"/>
        <end position="187"/>
    </location>
</feature>
<reference evidence="16 17" key="1">
    <citation type="submission" date="2019-11" db="EMBL/GenBank/DDBJ databases">
        <authorList>
            <person name="Zheng R.K."/>
            <person name="Sun C.M."/>
        </authorList>
    </citation>
    <scope>NUCLEOTIDE SEQUENCE [LARGE SCALE GENOMIC DNA]</scope>
    <source>
        <strain evidence="16 17">WC007</strain>
    </source>
</reference>
<dbReference type="InterPro" id="IPR044298">
    <property type="entry name" value="MIG/MutY"/>
</dbReference>
<evidence type="ECO:0000256" key="9">
    <source>
        <dbReference type="ARBA" id="ARBA00022801"/>
    </source>
</evidence>
<evidence type="ECO:0000256" key="6">
    <source>
        <dbReference type="ARBA" id="ARBA00022485"/>
    </source>
</evidence>
<dbReference type="InterPro" id="IPR023170">
    <property type="entry name" value="HhH_base_excis_C"/>
</dbReference>
<dbReference type="CDD" id="cd00056">
    <property type="entry name" value="ENDO3c"/>
    <property type="match status" value="1"/>
</dbReference>
<dbReference type="SUPFAM" id="SSF48150">
    <property type="entry name" value="DNA-glycosylase"/>
    <property type="match status" value="1"/>
</dbReference>
<dbReference type="InterPro" id="IPR029119">
    <property type="entry name" value="MutY_C"/>
</dbReference>
<evidence type="ECO:0000256" key="10">
    <source>
        <dbReference type="ARBA" id="ARBA00023004"/>
    </source>
</evidence>
<gene>
    <name evidence="16" type="primary">mutY</name>
    <name evidence="16" type="ORF">GM418_01825</name>
</gene>
<dbReference type="KEGG" id="mcos:GM418_01825"/>
<name>A0A6I6JHT2_9BACT</name>
<dbReference type="NCBIfam" id="TIGR01084">
    <property type="entry name" value="mutY"/>
    <property type="match status" value="1"/>
</dbReference>
<dbReference type="InterPro" id="IPR005760">
    <property type="entry name" value="A/G_AdeGlyc_MutY"/>
</dbReference>
<dbReference type="Pfam" id="PF00633">
    <property type="entry name" value="HHH"/>
    <property type="match status" value="1"/>
</dbReference>
<dbReference type="AlphaFoldDB" id="A0A6I6JHT2"/>
<keyword evidence="7" id="KW-0479">Metal-binding</keyword>
<evidence type="ECO:0000256" key="2">
    <source>
        <dbReference type="ARBA" id="ARBA00002933"/>
    </source>
</evidence>
<organism evidence="16 17">
    <name type="scientific">Maribellus comscasis</name>
    <dbReference type="NCBI Taxonomy" id="2681766"/>
    <lineage>
        <taxon>Bacteria</taxon>
        <taxon>Pseudomonadati</taxon>
        <taxon>Bacteroidota</taxon>
        <taxon>Bacteroidia</taxon>
        <taxon>Marinilabiliales</taxon>
        <taxon>Prolixibacteraceae</taxon>
        <taxon>Maribellus</taxon>
    </lineage>
</organism>
<keyword evidence="12" id="KW-0234">DNA repair</keyword>
<comment type="catalytic activity">
    <reaction evidence="1 14">
        <text>Hydrolyzes free adenine bases from 7,8-dihydro-8-oxoguanine:adenine mismatched double-stranded DNA, leaving an apurinic site.</text>
        <dbReference type="EC" id="3.2.2.31"/>
    </reaction>
</comment>
<keyword evidence="9" id="KW-0378">Hydrolase</keyword>
<dbReference type="GO" id="GO:0035485">
    <property type="term" value="F:adenine/guanine mispair binding"/>
    <property type="evidence" value="ECO:0007669"/>
    <property type="project" value="TreeGrafter"/>
</dbReference>
<dbReference type="InterPro" id="IPR000445">
    <property type="entry name" value="HhH_motif"/>
</dbReference>
<dbReference type="Gene3D" id="1.10.1670.10">
    <property type="entry name" value="Helix-hairpin-Helix base-excision DNA repair enzymes (C-terminal)"/>
    <property type="match status" value="1"/>
</dbReference>
<evidence type="ECO:0000256" key="13">
    <source>
        <dbReference type="ARBA" id="ARBA00023295"/>
    </source>
</evidence>
<sequence>MEVFLDIIYNWFKRNSRELPWRQTTDPYYIWLSEIILQQTRVAQGTKYYLRFVERFPTVNDLAKATEDEVLKEWQGLGYYSRARNLHFTAKHIQREFKGKFPSDYKGILKLKGVGPYTAAAIASIAFDLPHATVDGNIYRVLSRYYGISAPVDSARGRKEIELIAGELVPDRNAGFHNQALMEFGALQCIPKTPDCKNCVLLRTCFAAKNKKVQQLPVKTKKIKQQKRYFYYYFIENGETVFVEKREGNDIWKNLYQFPLFETTEPLTEGEILNNKENVGFLTDCHYNIKRLSAEKKHILSHQVIFARLVSVEIPDNRCIDPKYIQVNKKDISKFAVPRLIEEFIKELNLNEKKD</sequence>
<keyword evidence="8 14" id="KW-0227">DNA damage</keyword>
<evidence type="ECO:0000256" key="5">
    <source>
        <dbReference type="ARBA" id="ARBA00022023"/>
    </source>
</evidence>
<dbReference type="InterPro" id="IPR015797">
    <property type="entry name" value="NUDIX_hydrolase-like_dom_sf"/>
</dbReference>
<dbReference type="Proteomes" id="UP000428260">
    <property type="component" value="Chromosome"/>
</dbReference>
<dbReference type="GO" id="GO:0034039">
    <property type="term" value="F:8-oxo-7,8-dihydroguanine DNA N-glycosylase activity"/>
    <property type="evidence" value="ECO:0007669"/>
    <property type="project" value="TreeGrafter"/>
</dbReference>
<dbReference type="GO" id="GO:0051539">
    <property type="term" value="F:4 iron, 4 sulfur cluster binding"/>
    <property type="evidence" value="ECO:0007669"/>
    <property type="project" value="UniProtKB-UniRule"/>
</dbReference>
<evidence type="ECO:0000256" key="7">
    <source>
        <dbReference type="ARBA" id="ARBA00022723"/>
    </source>
</evidence>
<dbReference type="FunFam" id="1.10.340.30:FF:000010">
    <property type="entry name" value="Adenine DNA glycosylase"/>
    <property type="match status" value="1"/>
</dbReference>
<evidence type="ECO:0000256" key="3">
    <source>
        <dbReference type="ARBA" id="ARBA00008343"/>
    </source>
</evidence>
<dbReference type="InterPro" id="IPR003265">
    <property type="entry name" value="HhH-GPD_domain"/>
</dbReference>
<evidence type="ECO:0000259" key="15">
    <source>
        <dbReference type="SMART" id="SM00478"/>
    </source>
</evidence>
<evidence type="ECO:0000256" key="12">
    <source>
        <dbReference type="ARBA" id="ARBA00023204"/>
    </source>
</evidence>